<sequence length="213" mass="24155">MESNVVTSNPNENNEDVWDAEAFFAIKKEDLALKTTISKSIDHENDWIVDSGCANHMTGDKQKLQSPSVYKGSQVVVTTNDSRLPIAHIGKTAISLQHRTNQMSLQNVYHVLESAYVEKTKNNKTADLWHMRLAHAMIIKEKGGNVVTLQLEGVIPSRYVVFDETSSWWFAEKEILPDQTDLRNKWQITYILSSEDANVEQGATHSFRQSIVH</sequence>
<name>A0A9J5ZU00_SOLCO</name>
<reference evidence="2 3" key="1">
    <citation type="submission" date="2020-09" db="EMBL/GenBank/DDBJ databases">
        <title>De no assembly of potato wild relative species, Solanum commersonii.</title>
        <authorList>
            <person name="Cho K."/>
        </authorList>
    </citation>
    <scope>NUCLEOTIDE SEQUENCE [LARGE SCALE GENOMIC DNA]</scope>
    <source>
        <strain evidence="2">LZ3.2</strain>
        <tissue evidence="2">Leaf</tissue>
    </source>
</reference>
<feature type="domain" description="Retrovirus-related Pol polyprotein from transposon TNT 1-94-like beta-barrel" evidence="1">
    <location>
        <begin position="47"/>
        <end position="113"/>
    </location>
</feature>
<proteinExistence type="predicted"/>
<organism evidence="2 3">
    <name type="scientific">Solanum commersonii</name>
    <name type="common">Commerson's wild potato</name>
    <name type="synonym">Commerson's nightshade</name>
    <dbReference type="NCBI Taxonomy" id="4109"/>
    <lineage>
        <taxon>Eukaryota</taxon>
        <taxon>Viridiplantae</taxon>
        <taxon>Streptophyta</taxon>
        <taxon>Embryophyta</taxon>
        <taxon>Tracheophyta</taxon>
        <taxon>Spermatophyta</taxon>
        <taxon>Magnoliopsida</taxon>
        <taxon>eudicotyledons</taxon>
        <taxon>Gunneridae</taxon>
        <taxon>Pentapetalae</taxon>
        <taxon>asterids</taxon>
        <taxon>lamiids</taxon>
        <taxon>Solanales</taxon>
        <taxon>Solanaceae</taxon>
        <taxon>Solanoideae</taxon>
        <taxon>Solaneae</taxon>
        <taxon>Solanum</taxon>
    </lineage>
</organism>
<dbReference type="EMBL" id="JACXVP010000003">
    <property type="protein sequence ID" value="KAG5615697.1"/>
    <property type="molecule type" value="Genomic_DNA"/>
</dbReference>
<keyword evidence="3" id="KW-1185">Reference proteome</keyword>
<comment type="caution">
    <text evidence="2">The sequence shown here is derived from an EMBL/GenBank/DDBJ whole genome shotgun (WGS) entry which is preliminary data.</text>
</comment>
<dbReference type="AlphaFoldDB" id="A0A9J5ZU00"/>
<accession>A0A9J5ZU00</accession>
<gene>
    <name evidence="2" type="ORF">H5410_015521</name>
</gene>
<evidence type="ECO:0000259" key="1">
    <source>
        <dbReference type="Pfam" id="PF22936"/>
    </source>
</evidence>
<dbReference type="InterPro" id="IPR054722">
    <property type="entry name" value="PolX-like_BBD"/>
</dbReference>
<dbReference type="OrthoDB" id="1305494at2759"/>
<dbReference type="Proteomes" id="UP000824120">
    <property type="component" value="Chromosome 3"/>
</dbReference>
<evidence type="ECO:0000313" key="2">
    <source>
        <dbReference type="EMBL" id="KAG5615697.1"/>
    </source>
</evidence>
<evidence type="ECO:0000313" key="3">
    <source>
        <dbReference type="Proteomes" id="UP000824120"/>
    </source>
</evidence>
<dbReference type="Pfam" id="PF22936">
    <property type="entry name" value="Pol_BBD"/>
    <property type="match status" value="1"/>
</dbReference>
<protein>
    <recommendedName>
        <fullName evidence="1">Retrovirus-related Pol polyprotein from transposon TNT 1-94-like beta-barrel domain-containing protein</fullName>
    </recommendedName>
</protein>